<dbReference type="SUPFAM" id="SSF53098">
    <property type="entry name" value="Ribonuclease H-like"/>
    <property type="match status" value="1"/>
</dbReference>
<evidence type="ECO:0000259" key="2">
    <source>
        <dbReference type="PROSITE" id="PS50994"/>
    </source>
</evidence>
<dbReference type="Gene3D" id="3.30.420.10">
    <property type="entry name" value="Ribonuclease H-like superfamily/Ribonuclease H"/>
    <property type="match status" value="1"/>
</dbReference>
<dbReference type="PROSITE" id="PS50994">
    <property type="entry name" value="INTEGRASE"/>
    <property type="match status" value="1"/>
</dbReference>
<proteinExistence type="predicted"/>
<sequence>MPCSPLSRGTCHPSYAATGWVTPGALLTWHRRLVRWKWRQPPTGPGRPPLAEETVALIQRLARENPTWGYVRIQGELRRLGHWIAAATFRRVLRRSGLPPAAQRASQQTWRSFFRPQAHTLLACDFMHVETVFLKRLYVFFAMEIKTRRIHVLGVTATPPAHESPNSPAICSWISRRGLGAFGSSSVYRGSKFTDAFDAVFAGNGTTVIPTPPQSPLSNAFAERWIRTARAECTDRLLITGERHLRAVLTTYAEHYNAGRAHRGLGLRAPDDDPNVILLPAAAVRRRQVLGGLLNEYHTTSPRLPHRPQETPSSAA</sequence>
<accession>A0ABU2XUL8</accession>
<feature type="domain" description="Integrase catalytic" evidence="2">
    <location>
        <begin position="112"/>
        <end position="282"/>
    </location>
</feature>
<feature type="region of interest" description="Disordered" evidence="1">
    <location>
        <begin position="297"/>
        <end position="316"/>
    </location>
</feature>
<name>A0ABU2XUL8_9ACTN</name>
<evidence type="ECO:0000256" key="1">
    <source>
        <dbReference type="SAM" id="MobiDB-lite"/>
    </source>
</evidence>
<dbReference type="RefSeq" id="WP_311730180.1">
    <property type="nucleotide sequence ID" value="NZ_JAVRFD010000035.1"/>
</dbReference>
<comment type="caution">
    <text evidence="3">The sequence shown here is derived from an EMBL/GenBank/DDBJ whole genome shotgun (WGS) entry which is preliminary data.</text>
</comment>
<reference evidence="3" key="1">
    <citation type="submission" date="2024-05" db="EMBL/GenBank/DDBJ databases">
        <title>30 novel species of actinomycetes from the DSMZ collection.</title>
        <authorList>
            <person name="Nouioui I."/>
        </authorList>
    </citation>
    <scope>NUCLEOTIDE SEQUENCE</scope>
    <source>
        <strain evidence="3">DSM 41529</strain>
    </source>
</reference>
<dbReference type="Proteomes" id="UP001180754">
    <property type="component" value="Unassembled WGS sequence"/>
</dbReference>
<dbReference type="EMBL" id="JAVRFD010000035">
    <property type="protein sequence ID" value="MDT0549618.1"/>
    <property type="molecule type" value="Genomic_DNA"/>
</dbReference>
<dbReference type="InterPro" id="IPR001584">
    <property type="entry name" value="Integrase_cat-core"/>
</dbReference>
<evidence type="ECO:0000313" key="4">
    <source>
        <dbReference type="Proteomes" id="UP001180754"/>
    </source>
</evidence>
<organism evidence="3 4">
    <name type="scientific">Streptomyces lonegramiae</name>
    <dbReference type="NCBI Taxonomy" id="3075524"/>
    <lineage>
        <taxon>Bacteria</taxon>
        <taxon>Bacillati</taxon>
        <taxon>Actinomycetota</taxon>
        <taxon>Actinomycetes</taxon>
        <taxon>Kitasatosporales</taxon>
        <taxon>Streptomycetaceae</taxon>
        <taxon>Streptomyces</taxon>
    </lineage>
</organism>
<protein>
    <submittedName>
        <fullName evidence="3">Integrase core domain-containing protein</fullName>
    </submittedName>
</protein>
<keyword evidence="4" id="KW-1185">Reference proteome</keyword>
<dbReference type="Pfam" id="PF13683">
    <property type="entry name" value="rve_3"/>
    <property type="match status" value="1"/>
</dbReference>
<gene>
    <name evidence="3" type="ORF">RND15_44280</name>
</gene>
<evidence type="ECO:0000313" key="3">
    <source>
        <dbReference type="EMBL" id="MDT0549618.1"/>
    </source>
</evidence>
<dbReference type="InterPro" id="IPR012337">
    <property type="entry name" value="RNaseH-like_sf"/>
</dbReference>
<dbReference type="InterPro" id="IPR036397">
    <property type="entry name" value="RNaseH_sf"/>
</dbReference>